<comment type="subunit">
    <text evidence="12">Monomer. Interacts with DnaB.</text>
</comment>
<evidence type="ECO:0000256" key="13">
    <source>
        <dbReference type="PIRNR" id="PIRNR002811"/>
    </source>
</evidence>
<dbReference type="FunFam" id="3.90.580.10:FF:000001">
    <property type="entry name" value="DNA primase"/>
    <property type="match status" value="1"/>
</dbReference>
<dbReference type="InterPro" id="IPR002694">
    <property type="entry name" value="Znf_CHC2"/>
</dbReference>
<comment type="similarity">
    <text evidence="12 13">Belongs to the DnaG primase family.</text>
</comment>
<evidence type="ECO:0000256" key="3">
    <source>
        <dbReference type="ARBA" id="ARBA00022679"/>
    </source>
</evidence>
<keyword evidence="11 12" id="KW-0804">Transcription</keyword>
<keyword evidence="2 12" id="KW-0639">Primosome</keyword>
<dbReference type="InterPro" id="IPR006295">
    <property type="entry name" value="DNA_primase_DnaG"/>
</dbReference>
<dbReference type="PANTHER" id="PTHR30313">
    <property type="entry name" value="DNA PRIMASE"/>
    <property type="match status" value="1"/>
</dbReference>
<dbReference type="SUPFAM" id="SSF56731">
    <property type="entry name" value="DNA primase core"/>
    <property type="match status" value="1"/>
</dbReference>
<dbReference type="InterPro" id="IPR016136">
    <property type="entry name" value="DNA_helicase_N/primase_C"/>
</dbReference>
<keyword evidence="6 12" id="KW-0479">Metal-binding</keyword>
<keyword evidence="3 12" id="KW-0808">Transferase</keyword>
<comment type="catalytic activity">
    <reaction evidence="12">
        <text>ssDNA + n NTP = ssDNA/pppN(pN)n-1 hybrid + (n-1) diphosphate.</text>
        <dbReference type="EC" id="2.7.7.101"/>
    </reaction>
</comment>
<evidence type="ECO:0000313" key="17">
    <source>
        <dbReference type="EMBL" id="QDV32867.1"/>
    </source>
</evidence>
<dbReference type="Pfam" id="PF08275">
    <property type="entry name" value="DNAG_N"/>
    <property type="match status" value="1"/>
</dbReference>
<dbReference type="EMBL" id="CP036426">
    <property type="protein sequence ID" value="QDV32867.1"/>
    <property type="molecule type" value="Genomic_DNA"/>
</dbReference>
<keyword evidence="4 12" id="KW-0548">Nucleotidyltransferase</keyword>
<dbReference type="GO" id="GO:0000428">
    <property type="term" value="C:DNA-directed RNA polymerase complex"/>
    <property type="evidence" value="ECO:0007669"/>
    <property type="project" value="UniProtKB-KW"/>
</dbReference>
<keyword evidence="9" id="KW-0460">Magnesium</keyword>
<dbReference type="Gene3D" id="3.90.580.10">
    <property type="entry name" value="Zinc finger, CHC2-type domain"/>
    <property type="match status" value="1"/>
</dbReference>
<dbReference type="Gene3D" id="3.90.980.10">
    <property type="entry name" value="DNA primase, catalytic core, N-terminal domain"/>
    <property type="match status" value="1"/>
</dbReference>
<dbReference type="InterPro" id="IPR037068">
    <property type="entry name" value="DNA_primase_core_N_sf"/>
</dbReference>
<dbReference type="GO" id="GO:0006269">
    <property type="term" value="P:DNA replication, synthesis of primer"/>
    <property type="evidence" value="ECO:0007669"/>
    <property type="project" value="UniProtKB-UniRule"/>
</dbReference>
<dbReference type="OrthoDB" id="9803773at2"/>
<dbReference type="PANTHER" id="PTHR30313:SF2">
    <property type="entry name" value="DNA PRIMASE"/>
    <property type="match status" value="1"/>
</dbReference>
<dbReference type="SMART" id="SM00493">
    <property type="entry name" value="TOPRIM"/>
    <property type="match status" value="1"/>
</dbReference>
<dbReference type="RefSeq" id="WP_145267276.1">
    <property type="nucleotide sequence ID" value="NZ_CP036426.1"/>
</dbReference>
<evidence type="ECO:0000256" key="14">
    <source>
        <dbReference type="PIRSR" id="PIRSR002811-1"/>
    </source>
</evidence>
<dbReference type="Gene3D" id="1.10.860.10">
    <property type="entry name" value="DNAb Helicase, Chain A"/>
    <property type="match status" value="1"/>
</dbReference>
<name>A0A518GWA2_9BACT</name>
<proteinExistence type="inferred from homology"/>
<comment type="cofactor">
    <cofactor evidence="12 13 14">
        <name>Zn(2+)</name>
        <dbReference type="ChEBI" id="CHEBI:29105"/>
    </cofactor>
    <text evidence="12 13 14">Binds 1 zinc ion per monomer.</text>
</comment>
<evidence type="ECO:0000256" key="5">
    <source>
        <dbReference type="ARBA" id="ARBA00022705"/>
    </source>
</evidence>
<sequence>MPRHSEDTLAAIKGAIDIVSLVGEYLPLHRAGSKFKALCPFHDDHNPSLELNPERQSYKCWSCGAGGDIFDFVKDYERVEFPEALRMLAERAGVALDNPSGGVATGGPSKSDLLSACDWAGRAFRTALVGSDESRRYLERRGISAEMIDRFGIGFAPDRRDWLLSRGRREGYEGALLEKAGLVSRSEKDGTLRDRFRGRVVFPIRDIRGRAIAFGGRILPDAEKRMAESGLGVAKYLNSPETPLFQKRRNLYAVDLARDAARKEGWVAVVEGYTDVVAAHQVRLPNVVGTLGTALGDDHVQALRRLADRAVLVFDGDEAGQKAADRSLELFLNHELDVRVLTLPGGLDPCDFLLGAGKDAFLALVEAASDPLDHLVDRASSSFDLDDLDGARRAADAVLDVLARLPGPGGRARAGLDLKAAKALDRLAHRLRLPVEALRRDLSRRRKPDRPAHHHVHLRNGEDAAAAGRVGDASEPPPPPAIRPGDLDPLDRELIEILLNEPQVVGQVITRVEAASLRDAPLRRILQACYDLHGEGRSATSSEVADRIEDPALRALLASLVSPLDPRPLSERYRNGRYEPRPWRDRLAGLLPRLAERAGRVRLRDLIGALAEVDRAAEPESYRELWREKIRLEYELNRMVATKKSSDAS</sequence>
<dbReference type="EC" id="2.7.7.101" evidence="12"/>
<evidence type="ECO:0000256" key="6">
    <source>
        <dbReference type="ARBA" id="ARBA00022723"/>
    </source>
</evidence>
<evidence type="ECO:0000256" key="4">
    <source>
        <dbReference type="ARBA" id="ARBA00022695"/>
    </source>
</evidence>
<dbReference type="NCBIfam" id="TIGR01391">
    <property type="entry name" value="dnaG"/>
    <property type="match status" value="1"/>
</dbReference>
<dbReference type="InterPro" id="IPR034151">
    <property type="entry name" value="TOPRIM_DnaG_bac"/>
</dbReference>
<dbReference type="Proteomes" id="UP000317835">
    <property type="component" value="Chromosome"/>
</dbReference>
<evidence type="ECO:0000256" key="8">
    <source>
        <dbReference type="ARBA" id="ARBA00022833"/>
    </source>
</evidence>
<evidence type="ECO:0000256" key="2">
    <source>
        <dbReference type="ARBA" id="ARBA00022515"/>
    </source>
</evidence>
<evidence type="ECO:0000259" key="16">
    <source>
        <dbReference type="PROSITE" id="PS50880"/>
    </source>
</evidence>
<organism evidence="17 18">
    <name type="scientific">Tautonia plasticadhaerens</name>
    <dbReference type="NCBI Taxonomy" id="2527974"/>
    <lineage>
        <taxon>Bacteria</taxon>
        <taxon>Pseudomonadati</taxon>
        <taxon>Planctomycetota</taxon>
        <taxon>Planctomycetia</taxon>
        <taxon>Isosphaerales</taxon>
        <taxon>Isosphaeraceae</taxon>
        <taxon>Tautonia</taxon>
    </lineage>
</organism>
<keyword evidence="10 12" id="KW-0238">DNA-binding</keyword>
<dbReference type="InterPro" id="IPR013264">
    <property type="entry name" value="DNAG_N"/>
</dbReference>
<evidence type="ECO:0000313" key="18">
    <source>
        <dbReference type="Proteomes" id="UP000317835"/>
    </source>
</evidence>
<feature type="compositionally biased region" description="Basic residues" evidence="15">
    <location>
        <begin position="442"/>
        <end position="458"/>
    </location>
</feature>
<feature type="domain" description="Toprim" evidence="16">
    <location>
        <begin position="265"/>
        <end position="344"/>
    </location>
</feature>
<dbReference type="SUPFAM" id="SSF57783">
    <property type="entry name" value="Zinc beta-ribbon"/>
    <property type="match status" value="1"/>
</dbReference>
<dbReference type="PIRSF" id="PIRSF002811">
    <property type="entry name" value="DnaG"/>
    <property type="match status" value="1"/>
</dbReference>
<dbReference type="InterPro" id="IPR030846">
    <property type="entry name" value="DnaG_bac"/>
</dbReference>
<dbReference type="InterPro" id="IPR050219">
    <property type="entry name" value="DnaG_primase"/>
</dbReference>
<keyword evidence="7 12" id="KW-0863">Zinc-finger</keyword>
<dbReference type="SMART" id="SM00400">
    <property type="entry name" value="ZnF_CHCC"/>
    <property type="match status" value="1"/>
</dbReference>
<dbReference type="Pfam" id="PF13155">
    <property type="entry name" value="Toprim_2"/>
    <property type="match status" value="1"/>
</dbReference>
<dbReference type="InterPro" id="IPR036977">
    <property type="entry name" value="DNA_primase_Znf_CHC2"/>
</dbReference>
<evidence type="ECO:0000256" key="9">
    <source>
        <dbReference type="ARBA" id="ARBA00022842"/>
    </source>
</evidence>
<reference evidence="17 18" key="1">
    <citation type="submission" date="2019-02" db="EMBL/GenBank/DDBJ databases">
        <title>Deep-cultivation of Planctomycetes and their phenomic and genomic characterization uncovers novel biology.</title>
        <authorList>
            <person name="Wiegand S."/>
            <person name="Jogler M."/>
            <person name="Boedeker C."/>
            <person name="Pinto D."/>
            <person name="Vollmers J."/>
            <person name="Rivas-Marin E."/>
            <person name="Kohn T."/>
            <person name="Peeters S.H."/>
            <person name="Heuer A."/>
            <person name="Rast P."/>
            <person name="Oberbeckmann S."/>
            <person name="Bunk B."/>
            <person name="Jeske O."/>
            <person name="Meyerdierks A."/>
            <person name="Storesund J.E."/>
            <person name="Kallscheuer N."/>
            <person name="Luecker S."/>
            <person name="Lage O.M."/>
            <person name="Pohl T."/>
            <person name="Merkel B.J."/>
            <person name="Hornburger P."/>
            <person name="Mueller R.-W."/>
            <person name="Bruemmer F."/>
            <person name="Labrenz M."/>
            <person name="Spormann A.M."/>
            <person name="Op den Camp H."/>
            <person name="Overmann J."/>
            <person name="Amann R."/>
            <person name="Jetten M.S.M."/>
            <person name="Mascher T."/>
            <person name="Medema M.H."/>
            <person name="Devos D.P."/>
            <person name="Kaster A.-K."/>
            <person name="Ovreas L."/>
            <person name="Rohde M."/>
            <person name="Galperin M.Y."/>
            <person name="Jogler C."/>
        </authorList>
    </citation>
    <scope>NUCLEOTIDE SEQUENCE [LARGE SCALE GENOMIC DNA]</scope>
    <source>
        <strain evidence="17 18">ElP</strain>
    </source>
</reference>
<dbReference type="InterPro" id="IPR006171">
    <property type="entry name" value="TOPRIM_dom"/>
</dbReference>
<dbReference type="Gene3D" id="3.40.1360.10">
    <property type="match status" value="1"/>
</dbReference>
<feature type="region of interest" description="Disordered" evidence="15">
    <location>
        <begin position="442"/>
        <end position="487"/>
    </location>
</feature>
<keyword evidence="18" id="KW-1185">Reference proteome</keyword>
<dbReference type="GO" id="GO:0005737">
    <property type="term" value="C:cytoplasm"/>
    <property type="evidence" value="ECO:0007669"/>
    <property type="project" value="TreeGrafter"/>
</dbReference>
<keyword evidence="5 12" id="KW-0235">DNA replication</keyword>
<dbReference type="Pfam" id="PF01807">
    <property type="entry name" value="Zn_ribbon_DnaG"/>
    <property type="match status" value="1"/>
</dbReference>
<dbReference type="GO" id="GO:0003677">
    <property type="term" value="F:DNA binding"/>
    <property type="evidence" value="ECO:0007669"/>
    <property type="project" value="UniProtKB-KW"/>
</dbReference>
<evidence type="ECO:0000256" key="7">
    <source>
        <dbReference type="ARBA" id="ARBA00022771"/>
    </source>
</evidence>
<feature type="zinc finger region" description="CHC2-type" evidence="12 14">
    <location>
        <begin position="39"/>
        <end position="63"/>
    </location>
</feature>
<evidence type="ECO:0000256" key="15">
    <source>
        <dbReference type="SAM" id="MobiDB-lite"/>
    </source>
</evidence>
<dbReference type="GO" id="GO:0003899">
    <property type="term" value="F:DNA-directed RNA polymerase activity"/>
    <property type="evidence" value="ECO:0007669"/>
    <property type="project" value="UniProtKB-UniRule"/>
</dbReference>
<evidence type="ECO:0000256" key="1">
    <source>
        <dbReference type="ARBA" id="ARBA00022478"/>
    </source>
</evidence>
<evidence type="ECO:0000256" key="10">
    <source>
        <dbReference type="ARBA" id="ARBA00023125"/>
    </source>
</evidence>
<gene>
    <name evidence="17" type="primary">dnaG_2</name>
    <name evidence="12" type="synonym">dnaG</name>
    <name evidence="17" type="ORF">ElP_07070</name>
</gene>
<comment type="domain">
    <text evidence="12">Contains an N-terminal zinc-binding domain, a central core domain that contains the primase activity, and a C-terminal DnaB-binding domain.</text>
</comment>
<dbReference type="AlphaFoldDB" id="A0A518GWA2"/>
<evidence type="ECO:0000256" key="11">
    <source>
        <dbReference type="ARBA" id="ARBA00023163"/>
    </source>
</evidence>
<dbReference type="KEGG" id="tpla:ElP_07070"/>
<accession>A0A518GWA2</accession>
<keyword evidence="1 12" id="KW-0240">DNA-directed RNA polymerase</keyword>
<dbReference type="GO" id="GO:1990077">
    <property type="term" value="C:primosome complex"/>
    <property type="evidence" value="ECO:0007669"/>
    <property type="project" value="UniProtKB-KW"/>
</dbReference>
<dbReference type="HAMAP" id="MF_00974">
    <property type="entry name" value="DNA_primase_DnaG"/>
    <property type="match status" value="1"/>
</dbReference>
<comment type="function">
    <text evidence="12 13">RNA polymerase that catalyzes the synthesis of short RNA molecules used as primers for DNA polymerase during DNA replication.</text>
</comment>
<keyword evidence="8 12" id="KW-0862">Zinc</keyword>
<evidence type="ECO:0000256" key="12">
    <source>
        <dbReference type="HAMAP-Rule" id="MF_00974"/>
    </source>
</evidence>
<protein>
    <recommendedName>
        <fullName evidence="12 13">DNA primase</fullName>
        <ecNumber evidence="12">2.7.7.101</ecNumber>
    </recommendedName>
</protein>
<dbReference type="CDD" id="cd03364">
    <property type="entry name" value="TOPRIM_DnaG_primases"/>
    <property type="match status" value="1"/>
</dbReference>
<dbReference type="PROSITE" id="PS50880">
    <property type="entry name" value="TOPRIM"/>
    <property type="match status" value="1"/>
</dbReference>
<dbReference type="GO" id="GO:0008270">
    <property type="term" value="F:zinc ion binding"/>
    <property type="evidence" value="ECO:0007669"/>
    <property type="project" value="UniProtKB-UniRule"/>
</dbReference>